<dbReference type="AlphaFoldDB" id="A0A9D1ES26"/>
<sequence length="68" mass="7845">MSENYTDDTVTISRGEYEDFVRDRHTVELICEIIRRGRCVSLPLLKVLVGLQDSPSDEEPNYIEEDLA</sequence>
<reference evidence="1" key="1">
    <citation type="submission" date="2020-10" db="EMBL/GenBank/DDBJ databases">
        <authorList>
            <person name="Gilroy R."/>
        </authorList>
    </citation>
    <scope>NUCLEOTIDE SEQUENCE</scope>
    <source>
        <strain evidence="1">CHK190-19873</strain>
    </source>
</reference>
<evidence type="ECO:0000313" key="2">
    <source>
        <dbReference type="Proteomes" id="UP000823935"/>
    </source>
</evidence>
<reference evidence="1" key="2">
    <citation type="journal article" date="2021" name="PeerJ">
        <title>Extensive microbial diversity within the chicken gut microbiome revealed by metagenomics and culture.</title>
        <authorList>
            <person name="Gilroy R."/>
            <person name="Ravi A."/>
            <person name="Getino M."/>
            <person name="Pursley I."/>
            <person name="Horton D.L."/>
            <person name="Alikhan N.F."/>
            <person name="Baker D."/>
            <person name="Gharbi K."/>
            <person name="Hall N."/>
            <person name="Watson M."/>
            <person name="Adriaenssens E.M."/>
            <person name="Foster-Nyarko E."/>
            <person name="Jarju S."/>
            <person name="Secka A."/>
            <person name="Antonio M."/>
            <person name="Oren A."/>
            <person name="Chaudhuri R.R."/>
            <person name="La Ragione R."/>
            <person name="Hildebrand F."/>
            <person name="Pallen M.J."/>
        </authorList>
    </citation>
    <scope>NUCLEOTIDE SEQUENCE</scope>
    <source>
        <strain evidence="1">CHK190-19873</strain>
    </source>
</reference>
<evidence type="ECO:0000313" key="1">
    <source>
        <dbReference type="EMBL" id="HIS31149.1"/>
    </source>
</evidence>
<gene>
    <name evidence="1" type="ORF">IAB44_06340</name>
</gene>
<name>A0A9D1ES26_9FIRM</name>
<protein>
    <submittedName>
        <fullName evidence="1">Uncharacterized protein</fullName>
    </submittedName>
</protein>
<proteinExistence type="predicted"/>
<dbReference type="Proteomes" id="UP000823935">
    <property type="component" value="Unassembled WGS sequence"/>
</dbReference>
<accession>A0A9D1ES26</accession>
<dbReference type="EMBL" id="DVIQ01000030">
    <property type="protein sequence ID" value="HIS31149.1"/>
    <property type="molecule type" value="Genomic_DNA"/>
</dbReference>
<comment type="caution">
    <text evidence="1">The sequence shown here is derived from an EMBL/GenBank/DDBJ whole genome shotgun (WGS) entry which is preliminary data.</text>
</comment>
<organism evidence="1 2">
    <name type="scientific">Candidatus Limivivens intestinipullorum</name>
    <dbReference type="NCBI Taxonomy" id="2840858"/>
    <lineage>
        <taxon>Bacteria</taxon>
        <taxon>Bacillati</taxon>
        <taxon>Bacillota</taxon>
        <taxon>Clostridia</taxon>
        <taxon>Lachnospirales</taxon>
        <taxon>Lachnospiraceae</taxon>
        <taxon>Lachnospiraceae incertae sedis</taxon>
        <taxon>Candidatus Limivivens</taxon>
    </lineage>
</organism>